<dbReference type="GO" id="GO:0051537">
    <property type="term" value="F:2 iron, 2 sulfur cluster binding"/>
    <property type="evidence" value="ECO:0007669"/>
    <property type="project" value="InterPro"/>
</dbReference>
<protein>
    <submittedName>
        <fullName evidence="2">BolA protein</fullName>
    </submittedName>
</protein>
<dbReference type="GO" id="GO:0006879">
    <property type="term" value="P:intracellular iron ion homeostasis"/>
    <property type="evidence" value="ECO:0007669"/>
    <property type="project" value="InterPro"/>
</dbReference>
<keyword evidence="3" id="KW-1185">Reference proteome</keyword>
<dbReference type="GO" id="GO:0051604">
    <property type="term" value="P:protein maturation"/>
    <property type="evidence" value="ECO:0007669"/>
    <property type="project" value="InterPro"/>
</dbReference>
<dbReference type="PANTHER" id="PTHR12735">
    <property type="entry name" value="BOLA-LIKE PROTEIN-RELATED"/>
    <property type="match status" value="1"/>
</dbReference>
<gene>
    <name evidence="2" type="ORF">GQ602_003168</name>
</gene>
<accession>A0A8H4Q7K6</accession>
<dbReference type="GO" id="GO:0005829">
    <property type="term" value="C:cytosol"/>
    <property type="evidence" value="ECO:0007669"/>
    <property type="project" value="TreeGrafter"/>
</dbReference>
<comment type="caution">
    <text evidence="2">The sequence shown here is derived from an EMBL/GenBank/DDBJ whole genome shotgun (WGS) entry which is preliminary data.</text>
</comment>
<evidence type="ECO:0000313" key="2">
    <source>
        <dbReference type="EMBL" id="KAF4589279.1"/>
    </source>
</evidence>
<dbReference type="Proteomes" id="UP000562929">
    <property type="component" value="Unassembled WGS sequence"/>
</dbReference>
<reference evidence="2 3" key="1">
    <citation type="journal article" date="2020" name="G3 (Bethesda)">
        <title>Genetic Underpinnings of Host Manipulation by Ophiocordyceps as Revealed by Comparative Transcriptomics.</title>
        <authorList>
            <person name="Will I."/>
            <person name="Das B."/>
            <person name="Trinh T."/>
            <person name="Brachmann A."/>
            <person name="Ohm R.A."/>
            <person name="de Bekker C."/>
        </authorList>
    </citation>
    <scope>NUCLEOTIDE SEQUENCE [LARGE SCALE GENOMIC DNA]</scope>
    <source>
        <strain evidence="2 3">EC05</strain>
    </source>
</reference>
<dbReference type="InterPro" id="IPR002634">
    <property type="entry name" value="BolA"/>
</dbReference>
<comment type="similarity">
    <text evidence="1">Belongs to the BolA/IbaG family.</text>
</comment>
<dbReference type="Pfam" id="PF01722">
    <property type="entry name" value="BolA"/>
    <property type="match status" value="1"/>
</dbReference>
<dbReference type="InterPro" id="IPR036065">
    <property type="entry name" value="BolA-like_sf"/>
</dbReference>
<dbReference type="OrthoDB" id="4983at2759"/>
<dbReference type="Gene3D" id="3.10.20.90">
    <property type="entry name" value="Phosphatidylinositol 3-kinase Catalytic Subunit, Chain A, domain 1"/>
    <property type="match status" value="1"/>
</dbReference>
<dbReference type="EMBL" id="JAACLJ010000003">
    <property type="protein sequence ID" value="KAF4589279.1"/>
    <property type="molecule type" value="Genomic_DNA"/>
</dbReference>
<evidence type="ECO:0000313" key="3">
    <source>
        <dbReference type="Proteomes" id="UP000562929"/>
    </source>
</evidence>
<dbReference type="InterPro" id="IPR045115">
    <property type="entry name" value="BOL2"/>
</dbReference>
<organism evidence="2 3">
    <name type="scientific">Ophiocordyceps camponoti-floridani</name>
    <dbReference type="NCBI Taxonomy" id="2030778"/>
    <lineage>
        <taxon>Eukaryota</taxon>
        <taxon>Fungi</taxon>
        <taxon>Dikarya</taxon>
        <taxon>Ascomycota</taxon>
        <taxon>Pezizomycotina</taxon>
        <taxon>Sordariomycetes</taxon>
        <taxon>Hypocreomycetidae</taxon>
        <taxon>Hypocreales</taxon>
        <taxon>Ophiocordycipitaceae</taxon>
        <taxon>Ophiocordyceps</taxon>
    </lineage>
</organism>
<dbReference type="SUPFAM" id="SSF82657">
    <property type="entry name" value="BolA-like"/>
    <property type="match status" value="1"/>
</dbReference>
<evidence type="ECO:0000256" key="1">
    <source>
        <dbReference type="RuleBase" id="RU003860"/>
    </source>
</evidence>
<name>A0A8H4Q7K6_9HYPO</name>
<proteinExistence type="inferred from homology"/>
<dbReference type="PANTHER" id="PTHR12735:SF27">
    <property type="entry name" value="BOLA-LIKE PROTEIN 2"/>
    <property type="match status" value="1"/>
</dbReference>
<dbReference type="AlphaFoldDB" id="A0A8H4Q7K6"/>
<dbReference type="GO" id="GO:0005634">
    <property type="term" value="C:nucleus"/>
    <property type="evidence" value="ECO:0007669"/>
    <property type="project" value="TreeGrafter"/>
</dbReference>
<sequence>MSTVTDAALSAIIKERLEAIHVEVNDTSGQSGLFSGLSSLKRHRRVNAALKDEIAVIHAWSAKCQTPEEWERVKAATTAAAAAATADSGTAPTYS</sequence>